<protein>
    <submittedName>
        <fullName evidence="1">Uncharacterized protein</fullName>
    </submittedName>
</protein>
<dbReference type="HOGENOM" id="CLU_2206637_0_0_9"/>
<gene>
    <name evidence="1" type="ORF">LBUCD034_0111</name>
</gene>
<sequence length="107" mass="12596">MWGILRIHHLKFVSRRITPTYVGNTRVQGSRVPREQDHPPYACGEYWEFRQKSGHREGSPLRMWGILAVWVNVIATVRITPTYVRNTIKCSLPPHLEEDHPYVRGEY</sequence>
<evidence type="ECO:0000313" key="2">
    <source>
        <dbReference type="Proteomes" id="UP000007332"/>
    </source>
</evidence>
<dbReference type="KEGG" id="lbn:LBUCD034_0111"/>
<dbReference type="AlphaFoldDB" id="J9VY88"/>
<dbReference type="EMBL" id="CP003043">
    <property type="protein sequence ID" value="AFR99223.1"/>
    <property type="molecule type" value="Genomic_DNA"/>
</dbReference>
<accession>J9VY88</accession>
<proteinExistence type="predicted"/>
<dbReference type="Proteomes" id="UP000007332">
    <property type="component" value="Chromosome"/>
</dbReference>
<keyword evidence="2" id="KW-1185">Reference proteome</keyword>
<reference evidence="1 2" key="1">
    <citation type="journal article" date="2012" name="J. Biotechnol.">
        <title>Insights into the completely annotated genome of Lactobacillus buchneri CD034, a strain isolated from stable grass silage.</title>
        <authorList>
            <person name="Heinl S."/>
            <person name="Wibberg D."/>
            <person name="Eikmeyer F."/>
            <person name="Szczepanowski R."/>
            <person name="Blom J."/>
            <person name="Linke B."/>
            <person name="Goesmann A."/>
            <person name="Grabherr R."/>
            <person name="Schwab H."/>
            <person name="Puhler A."/>
            <person name="Schluter A."/>
        </authorList>
    </citation>
    <scope>NUCLEOTIDE SEQUENCE [LARGE SCALE GENOMIC DNA]</scope>
    <source>
        <strain evidence="1 2">CD034</strain>
    </source>
</reference>
<dbReference type="AntiFam" id="ANF00057">
    <property type="entry name" value="Translation of E. coli type CRISPR repeat"/>
</dbReference>
<name>J9VY88_LENBU</name>
<evidence type="ECO:0000313" key="1">
    <source>
        <dbReference type="EMBL" id="AFR99223.1"/>
    </source>
</evidence>
<dbReference type="STRING" id="1071400.LBUCD034_0111"/>
<organism evidence="1 2">
    <name type="scientific">Lentilactobacillus buchneri subsp. silagei CD034</name>
    <dbReference type="NCBI Taxonomy" id="1071400"/>
    <lineage>
        <taxon>Bacteria</taxon>
        <taxon>Bacillati</taxon>
        <taxon>Bacillota</taxon>
        <taxon>Bacilli</taxon>
        <taxon>Lactobacillales</taxon>
        <taxon>Lactobacillaceae</taxon>
        <taxon>Lentilactobacillus</taxon>
        <taxon>Lentilactobacillus buchneri subsp. silagei</taxon>
    </lineage>
</organism>